<reference evidence="14" key="1">
    <citation type="submission" date="2022-11" db="UniProtKB">
        <authorList>
            <consortium name="EnsemblMetazoa"/>
        </authorList>
    </citation>
    <scope>IDENTIFICATION</scope>
</reference>
<evidence type="ECO:0000313" key="15">
    <source>
        <dbReference type="Proteomes" id="UP000887568"/>
    </source>
</evidence>
<comment type="subcellular location">
    <subcellularLocation>
        <location evidence="1">Endoplasmic reticulum membrane</location>
        <topology evidence="1">Single-pass type II membrane protein</topology>
    </subcellularLocation>
</comment>
<keyword evidence="8" id="KW-0325">Glycoprotein</keyword>
<dbReference type="EnsemblMetazoa" id="XM_038206302.1">
    <property type="protein sequence ID" value="XP_038062230.1"/>
    <property type="gene ID" value="LOC119732667"/>
</dbReference>
<keyword evidence="11" id="KW-0106">Calcium</keyword>
<keyword evidence="12" id="KW-0326">Glycosidase</keyword>
<dbReference type="AlphaFoldDB" id="A0A914AE78"/>
<dbReference type="FunFam" id="1.50.10.10:FF:000016">
    <property type="entry name" value="alpha-1,2-Mannosidase"/>
    <property type="match status" value="1"/>
</dbReference>
<comment type="similarity">
    <text evidence="2 12">Belongs to the glycosyl hydrolase 47 family.</text>
</comment>
<keyword evidence="4" id="KW-0256">Endoplasmic reticulum</keyword>
<dbReference type="GO" id="GO:0044322">
    <property type="term" value="C:endoplasmic reticulum quality control compartment"/>
    <property type="evidence" value="ECO:0007669"/>
    <property type="project" value="GOC"/>
</dbReference>
<dbReference type="OrthoDB" id="8118055at2759"/>
<keyword evidence="3 13" id="KW-0812">Transmembrane</keyword>
<evidence type="ECO:0000256" key="10">
    <source>
        <dbReference type="PIRSR" id="PIRSR601382-1"/>
    </source>
</evidence>
<evidence type="ECO:0000256" key="5">
    <source>
        <dbReference type="ARBA" id="ARBA00022968"/>
    </source>
</evidence>
<dbReference type="GO" id="GO:0005975">
    <property type="term" value="P:carbohydrate metabolic process"/>
    <property type="evidence" value="ECO:0007669"/>
    <property type="project" value="InterPro"/>
</dbReference>
<name>A0A914AE78_PATMI</name>
<feature type="binding site" evidence="11">
    <location>
        <position position="514"/>
    </location>
    <ligand>
        <name>Ca(2+)</name>
        <dbReference type="ChEBI" id="CHEBI:29108"/>
    </ligand>
</feature>
<organism evidence="14 15">
    <name type="scientific">Patiria miniata</name>
    <name type="common">Bat star</name>
    <name type="synonym">Asterina miniata</name>
    <dbReference type="NCBI Taxonomy" id="46514"/>
    <lineage>
        <taxon>Eukaryota</taxon>
        <taxon>Metazoa</taxon>
        <taxon>Echinodermata</taxon>
        <taxon>Eleutherozoa</taxon>
        <taxon>Asterozoa</taxon>
        <taxon>Asteroidea</taxon>
        <taxon>Valvatacea</taxon>
        <taxon>Valvatida</taxon>
        <taxon>Asterinidae</taxon>
        <taxon>Patiria</taxon>
    </lineage>
</organism>
<feature type="transmembrane region" description="Helical" evidence="13">
    <location>
        <begin position="12"/>
        <end position="34"/>
    </location>
</feature>
<sequence>MMPTQSRDTEQTMMTCSALFTILILLFNISVFLLSNGKQFNWFAPRSGQYDKRFGVFTEAERQQRLEDVRRMFYYGYDNYMNHAFPLDELDPIHCRGRGPDYNNPSNLNINDVLGGYSLTLIDVLDTLAIIGNSSEFKRAVSLVIDNVTFNQNSTVQVFESTIRVMGGLLSAHLLITDPYQPYGDLYPEDYDGQLLDLAHDLAVRLLPAFENTSTSIPHPRVNLCDGVPDDGIQEACTAGAGSLVLEFGLLGQLVDDPMFERVARRAMDSLFIRRSNTTGLLGNVINIETGEWVGIQSGLGAGADSYYEYLLKSFIMFGEEQDLQTFNEIYSSVKKHMRKGREFCTSGEGPVPIYVNVNMKDGRTINSWMDALQAAFAGVQVLAGDLDEAICSHAIYYAIWRKYGAIPERFNWHTKQPDVLFYPLRPELVESTYLLYQATRNPFYLHVGSDILESLEMYTKASCGYATLHNVITKTKEDRMESFFLSETCKYLFLLFDSDNHVNRAASKYIFTTEGHLFPISGKYRTKPWWVMDDDKPLADIRVHGDCCNQLPYNQTLTECAYVSSESKLKLPLEAVYLEQIDQLVGL</sequence>
<feature type="active site" evidence="10">
    <location>
        <position position="428"/>
    </location>
</feature>
<evidence type="ECO:0000256" key="3">
    <source>
        <dbReference type="ARBA" id="ARBA00022692"/>
    </source>
</evidence>
<dbReference type="Proteomes" id="UP000887568">
    <property type="component" value="Unplaced"/>
</dbReference>
<evidence type="ECO:0000256" key="4">
    <source>
        <dbReference type="ARBA" id="ARBA00022824"/>
    </source>
</evidence>
<comment type="function">
    <text evidence="9">Extracts misfolded glycoproteins, but not glycoproteins undergoing productive folding, from the calnexin cycle. It is directly involved in endoplasmic reticulum-associated degradation (ERAD) and targets misfolded glycoproteins for degradation in an N-glycan-independent manner, probably by forming a complex with SEL1L. It has low mannosidase activity, catalyzing mannose trimming from Man8GlcNAc2 to Man7GlcNAc2.</text>
</comment>
<dbReference type="InterPro" id="IPR012341">
    <property type="entry name" value="6hp_glycosidase-like_sf"/>
</dbReference>
<evidence type="ECO:0000256" key="8">
    <source>
        <dbReference type="ARBA" id="ARBA00023180"/>
    </source>
</evidence>
<keyword evidence="7 13" id="KW-0472">Membrane</keyword>
<protein>
    <recommendedName>
        <fullName evidence="12">alpha-1,2-Mannosidase</fullName>
        <ecNumber evidence="12">3.2.1.-</ecNumber>
    </recommendedName>
</protein>
<dbReference type="GO" id="GO:0005789">
    <property type="term" value="C:endoplasmic reticulum membrane"/>
    <property type="evidence" value="ECO:0007669"/>
    <property type="project" value="UniProtKB-SubCell"/>
</dbReference>
<dbReference type="GO" id="GO:0005509">
    <property type="term" value="F:calcium ion binding"/>
    <property type="evidence" value="ECO:0007669"/>
    <property type="project" value="InterPro"/>
</dbReference>
<dbReference type="InterPro" id="IPR036026">
    <property type="entry name" value="Seven-hairpin_glycosidases"/>
</dbReference>
<keyword evidence="5" id="KW-0735">Signal-anchor</keyword>
<dbReference type="Pfam" id="PF01532">
    <property type="entry name" value="Glyco_hydro_47"/>
    <property type="match status" value="1"/>
</dbReference>
<feature type="active site" description="Proton donor" evidence="10">
    <location>
        <position position="409"/>
    </location>
</feature>
<dbReference type="PRINTS" id="PR00747">
    <property type="entry name" value="GLYHDRLASE47"/>
</dbReference>
<dbReference type="RefSeq" id="XP_038062230.1">
    <property type="nucleotide sequence ID" value="XM_038206302.1"/>
</dbReference>
<keyword evidence="12" id="KW-0378">Hydrolase</keyword>
<dbReference type="GO" id="GO:1904380">
    <property type="term" value="P:endoplasmic reticulum mannose trimming"/>
    <property type="evidence" value="ECO:0007669"/>
    <property type="project" value="InterPro"/>
</dbReference>
<dbReference type="CTD" id="9695"/>
<keyword evidence="15" id="KW-1185">Reference proteome</keyword>
<proteinExistence type="inferred from homology"/>
<dbReference type="Gene3D" id="1.50.10.10">
    <property type="match status" value="1"/>
</dbReference>
<dbReference type="PANTHER" id="PTHR45679">
    <property type="entry name" value="ER DEGRADATION-ENHANCING ALPHA-MANNOSIDASE-LIKE PROTEIN 2"/>
    <property type="match status" value="1"/>
</dbReference>
<evidence type="ECO:0000256" key="2">
    <source>
        <dbReference type="ARBA" id="ARBA00007658"/>
    </source>
</evidence>
<dbReference type="GO" id="GO:0004571">
    <property type="term" value="F:mannosyl-oligosaccharide 1,2-alpha-mannosidase activity"/>
    <property type="evidence" value="ECO:0007669"/>
    <property type="project" value="InterPro"/>
</dbReference>
<keyword evidence="6 13" id="KW-1133">Transmembrane helix</keyword>
<comment type="cofactor">
    <cofactor evidence="11">
        <name>Ca(2+)</name>
        <dbReference type="ChEBI" id="CHEBI:29108"/>
    </cofactor>
</comment>
<dbReference type="PANTHER" id="PTHR45679:SF5">
    <property type="entry name" value="ER DEGRADATION-ENHANCING ALPHA-MANNOSIDASE-LIKE PROTEIN 1"/>
    <property type="match status" value="1"/>
</dbReference>
<evidence type="ECO:0000313" key="14">
    <source>
        <dbReference type="EnsemblMetazoa" id="XP_038062230.1"/>
    </source>
</evidence>
<dbReference type="InterPro" id="IPR001382">
    <property type="entry name" value="Glyco_hydro_47"/>
</dbReference>
<evidence type="ECO:0000256" key="13">
    <source>
        <dbReference type="SAM" id="Phobius"/>
    </source>
</evidence>
<evidence type="ECO:0000256" key="7">
    <source>
        <dbReference type="ARBA" id="ARBA00023136"/>
    </source>
</evidence>
<dbReference type="EC" id="3.2.1.-" evidence="12"/>
<evidence type="ECO:0000256" key="6">
    <source>
        <dbReference type="ARBA" id="ARBA00022989"/>
    </source>
</evidence>
<evidence type="ECO:0000256" key="1">
    <source>
        <dbReference type="ARBA" id="ARBA00004648"/>
    </source>
</evidence>
<dbReference type="InterPro" id="IPR044674">
    <property type="entry name" value="EDEM1/2/3"/>
</dbReference>
<evidence type="ECO:0000256" key="9">
    <source>
        <dbReference type="ARBA" id="ARBA00060207"/>
    </source>
</evidence>
<evidence type="ECO:0000256" key="11">
    <source>
        <dbReference type="PIRSR" id="PIRSR601382-2"/>
    </source>
</evidence>
<dbReference type="GeneID" id="119732667"/>
<feature type="active site" evidence="10">
    <location>
        <position position="305"/>
    </location>
</feature>
<accession>A0A914AE78</accession>
<evidence type="ECO:0000256" key="12">
    <source>
        <dbReference type="RuleBase" id="RU361193"/>
    </source>
</evidence>
<feature type="active site" description="Proton donor" evidence="10">
    <location>
        <position position="160"/>
    </location>
</feature>
<dbReference type="OMA" id="EEFWRMF"/>
<dbReference type="SUPFAM" id="SSF48225">
    <property type="entry name" value="Seven-hairpin glycosidases"/>
    <property type="match status" value="1"/>
</dbReference>
<keyword evidence="11" id="KW-0479">Metal-binding</keyword>